<sequence>MEINAALGMIDAGLDANANKEKQARESLHNRIKLYEEKVQRFIPKIKELREVVAKLAENRINNQFCFTDGIDHLPGFYWGQTIWSAPDYFRYGACRQPSKFFGKAGGGCCEPSLKIDMETGDIYLWGTDRYHSDPVKLDPYEKTDRTRDYLDMLQRLVQQMPDYEKRIEEYINNPDKWVIY</sequence>
<dbReference type="Proteomes" id="UP000823604">
    <property type="component" value="Unassembled WGS sequence"/>
</dbReference>
<protein>
    <submittedName>
        <fullName evidence="1">Uncharacterized protein</fullName>
    </submittedName>
</protein>
<comment type="caution">
    <text evidence="1">The sequence shown here is derived from an EMBL/GenBank/DDBJ whole genome shotgun (WGS) entry which is preliminary data.</text>
</comment>
<dbReference type="EMBL" id="JADIMA010000028">
    <property type="protein sequence ID" value="MBO8472512.1"/>
    <property type="molecule type" value="Genomic_DNA"/>
</dbReference>
<reference evidence="1" key="1">
    <citation type="submission" date="2020-10" db="EMBL/GenBank/DDBJ databases">
        <authorList>
            <person name="Gilroy R."/>
        </authorList>
    </citation>
    <scope>NUCLEOTIDE SEQUENCE</scope>
    <source>
        <strain evidence="1">B1-8020</strain>
    </source>
</reference>
<proteinExistence type="predicted"/>
<gene>
    <name evidence="1" type="ORF">IAB81_02645</name>
</gene>
<dbReference type="AlphaFoldDB" id="A0A9D9IHE8"/>
<accession>A0A9D9IHE8</accession>
<reference evidence="1" key="2">
    <citation type="journal article" date="2021" name="PeerJ">
        <title>Extensive microbial diversity within the chicken gut microbiome revealed by metagenomics and culture.</title>
        <authorList>
            <person name="Gilroy R."/>
            <person name="Ravi A."/>
            <person name="Getino M."/>
            <person name="Pursley I."/>
            <person name="Horton D.L."/>
            <person name="Alikhan N.F."/>
            <person name="Baker D."/>
            <person name="Gharbi K."/>
            <person name="Hall N."/>
            <person name="Watson M."/>
            <person name="Adriaenssens E.M."/>
            <person name="Foster-Nyarko E."/>
            <person name="Jarju S."/>
            <person name="Secka A."/>
            <person name="Antonio M."/>
            <person name="Oren A."/>
            <person name="Chaudhuri R.R."/>
            <person name="La Ragione R."/>
            <person name="Hildebrand F."/>
            <person name="Pallen M.J."/>
        </authorList>
    </citation>
    <scope>NUCLEOTIDE SEQUENCE</scope>
    <source>
        <strain evidence="1">B1-8020</strain>
    </source>
</reference>
<organism evidence="1 2">
    <name type="scientific">Candidatus Merdivivens pullicola</name>
    <dbReference type="NCBI Taxonomy" id="2840872"/>
    <lineage>
        <taxon>Bacteria</taxon>
        <taxon>Pseudomonadati</taxon>
        <taxon>Bacteroidota</taxon>
        <taxon>Bacteroidia</taxon>
        <taxon>Bacteroidales</taxon>
        <taxon>Muribaculaceae</taxon>
        <taxon>Muribaculaceae incertae sedis</taxon>
        <taxon>Candidatus Merdivivens</taxon>
    </lineage>
</organism>
<name>A0A9D9IHE8_9BACT</name>
<evidence type="ECO:0000313" key="2">
    <source>
        <dbReference type="Proteomes" id="UP000823604"/>
    </source>
</evidence>
<evidence type="ECO:0000313" key="1">
    <source>
        <dbReference type="EMBL" id="MBO8472512.1"/>
    </source>
</evidence>